<feature type="domain" description="Peptidase S49" evidence="6">
    <location>
        <begin position="173"/>
        <end position="286"/>
    </location>
</feature>
<dbReference type="InterPro" id="IPR047272">
    <property type="entry name" value="S49_SppA_C"/>
</dbReference>
<name>A0A9W8I0Y7_9FUNG</name>
<keyword evidence="8" id="KW-1185">Reference proteome</keyword>
<protein>
    <recommendedName>
        <fullName evidence="6">Peptidase S49 domain-containing protein</fullName>
    </recommendedName>
</protein>
<evidence type="ECO:0000313" key="7">
    <source>
        <dbReference type="EMBL" id="KAJ2803890.1"/>
    </source>
</evidence>
<keyword evidence="4" id="KW-0720">Serine protease</keyword>
<comment type="similarity">
    <text evidence="1">Belongs to the peptidase S49 family.</text>
</comment>
<dbReference type="Gene3D" id="3.90.226.10">
    <property type="entry name" value="2-enoyl-CoA Hydratase, Chain A, domain 1"/>
    <property type="match status" value="3"/>
</dbReference>
<evidence type="ECO:0000313" key="8">
    <source>
        <dbReference type="Proteomes" id="UP001140094"/>
    </source>
</evidence>
<dbReference type="InterPro" id="IPR002142">
    <property type="entry name" value="Peptidase_S49"/>
</dbReference>
<reference evidence="7" key="1">
    <citation type="submission" date="2022-07" db="EMBL/GenBank/DDBJ databases">
        <title>Phylogenomic reconstructions and comparative analyses of Kickxellomycotina fungi.</title>
        <authorList>
            <person name="Reynolds N.K."/>
            <person name="Stajich J.E."/>
            <person name="Barry K."/>
            <person name="Grigoriev I.V."/>
            <person name="Crous P."/>
            <person name="Smith M.E."/>
        </authorList>
    </citation>
    <scope>NUCLEOTIDE SEQUENCE</scope>
    <source>
        <strain evidence="7">NRRL 1565</strain>
    </source>
</reference>
<dbReference type="Pfam" id="PF01343">
    <property type="entry name" value="Peptidase_S49"/>
    <property type="match status" value="2"/>
</dbReference>
<gene>
    <name evidence="7" type="ORF">H4R20_002711</name>
</gene>
<dbReference type="PANTHER" id="PTHR33209:SF1">
    <property type="entry name" value="PEPTIDASE S49 DOMAIN-CONTAINING PROTEIN"/>
    <property type="match status" value="1"/>
</dbReference>
<comment type="caution">
    <text evidence="7">The sequence shown here is derived from an EMBL/GenBank/DDBJ whole genome shotgun (WGS) entry which is preliminary data.</text>
</comment>
<dbReference type="CDD" id="cd07023">
    <property type="entry name" value="S49_Sppa_N_C"/>
    <property type="match status" value="1"/>
</dbReference>
<dbReference type="PANTHER" id="PTHR33209">
    <property type="entry name" value="PROTEASE 4"/>
    <property type="match status" value="1"/>
</dbReference>
<evidence type="ECO:0000256" key="2">
    <source>
        <dbReference type="ARBA" id="ARBA00022670"/>
    </source>
</evidence>
<evidence type="ECO:0000256" key="3">
    <source>
        <dbReference type="ARBA" id="ARBA00022801"/>
    </source>
</evidence>
<feature type="region of interest" description="Disordered" evidence="5">
    <location>
        <begin position="637"/>
        <end position="659"/>
    </location>
</feature>
<dbReference type="GO" id="GO:0008236">
    <property type="term" value="F:serine-type peptidase activity"/>
    <property type="evidence" value="ECO:0007669"/>
    <property type="project" value="UniProtKB-KW"/>
</dbReference>
<dbReference type="SUPFAM" id="SSF52096">
    <property type="entry name" value="ClpP/crotonase"/>
    <property type="match status" value="2"/>
</dbReference>
<accession>A0A9W8I0Y7</accession>
<dbReference type="OrthoDB" id="45421at2759"/>
<dbReference type="InterPro" id="IPR029045">
    <property type="entry name" value="ClpP/crotonase-like_dom_sf"/>
</dbReference>
<feature type="domain" description="Peptidase S49" evidence="6">
    <location>
        <begin position="446"/>
        <end position="591"/>
    </location>
</feature>
<sequence length="782" mass="86198">MPSKNSDGQPHGPSKPPQNLLLWSAHQLWRFKKTAIIGSGAAYCYYRFQRWKLNNEVNNRIIDGTVLTWSITNGSIIETDTATSGYGPLGRVMDTLVKPSHRIRMLDALVALEMAAADPRVKSLIVRVHNGEDTDARSMSTGLGIAQTQELRQALERFQQRKEEQHGAGKGKSYFYIDSFDDQQTYYLASAFSDIVMQPTGYLPLTGISATQVYFKDLIDKLGIHMHVEARKDYKSVVAPFSQSSMPEKHRENMMDILESLNSTFIRDTARSCKAKTANCTQAADDDQPATAAEVMRRALEEGPISAPYAEKLGLITAQDYIFDLESIIGLRKAMSLSNYGKQRGKEHKASITSVNIGILDNAVLLNMHEQEGSSKRSLVATVGIVYLVGNIERHGTNSAERIAQHLLDAARDISVDAIVLRIDSGGGDVIASDTIGAAVDYIQSKFNKPVVASYGNMSASGAYYASTSCKRIFASPGTITGSIGVAAMRPIITRKLLDYIGTNVEELYVINNKSNSSFTEPQGSELERYRKLVDNIYEDFTKRVAKDRGYSNEDVEEVAQGRVFTGIQALSNGLVDEMGSFTRAIESAAEMGLEVLVPAKIKTLDRRVHLEKSSFLRQLVAMGHFKSVDEAEKSLINKPSDAEGKAANSADNSDDESNKNLIGAIIDKLGISSKDPEEPQKFFKGDITRNILLKEFPQQRELAKWVFDSINKKDDDPDGDFGFSPTKSARMSAQDAAKNVVVAALRDEINALLSGDSLRTLEKSMEQGRSVRAESDNTRFK</sequence>
<evidence type="ECO:0000256" key="1">
    <source>
        <dbReference type="ARBA" id="ARBA00008683"/>
    </source>
</evidence>
<evidence type="ECO:0000256" key="4">
    <source>
        <dbReference type="ARBA" id="ARBA00022825"/>
    </source>
</evidence>
<evidence type="ECO:0000256" key="5">
    <source>
        <dbReference type="SAM" id="MobiDB-lite"/>
    </source>
</evidence>
<dbReference type="AlphaFoldDB" id="A0A9W8I0Y7"/>
<keyword evidence="2" id="KW-0645">Protease</keyword>
<organism evidence="7 8">
    <name type="scientific">Coemansia guatemalensis</name>
    <dbReference type="NCBI Taxonomy" id="2761395"/>
    <lineage>
        <taxon>Eukaryota</taxon>
        <taxon>Fungi</taxon>
        <taxon>Fungi incertae sedis</taxon>
        <taxon>Zoopagomycota</taxon>
        <taxon>Kickxellomycotina</taxon>
        <taxon>Kickxellomycetes</taxon>
        <taxon>Kickxellales</taxon>
        <taxon>Kickxellaceae</taxon>
        <taxon>Coemansia</taxon>
    </lineage>
</organism>
<dbReference type="Proteomes" id="UP001140094">
    <property type="component" value="Unassembled WGS sequence"/>
</dbReference>
<evidence type="ECO:0000259" key="6">
    <source>
        <dbReference type="Pfam" id="PF01343"/>
    </source>
</evidence>
<keyword evidence="3" id="KW-0378">Hydrolase</keyword>
<dbReference type="InterPro" id="IPR047217">
    <property type="entry name" value="S49_SppA_67K_type_N"/>
</dbReference>
<dbReference type="EMBL" id="JANBUO010000469">
    <property type="protein sequence ID" value="KAJ2803890.1"/>
    <property type="molecule type" value="Genomic_DNA"/>
</dbReference>
<dbReference type="GO" id="GO:0006508">
    <property type="term" value="P:proteolysis"/>
    <property type="evidence" value="ECO:0007669"/>
    <property type="project" value="UniProtKB-KW"/>
</dbReference>
<dbReference type="CDD" id="cd07018">
    <property type="entry name" value="S49_SppA_67K_type"/>
    <property type="match status" value="1"/>
</dbReference>
<proteinExistence type="inferred from homology"/>